<feature type="transmembrane region" description="Helical" evidence="7">
    <location>
        <begin position="39"/>
        <end position="59"/>
    </location>
</feature>
<dbReference type="NCBIfam" id="NF006243">
    <property type="entry name" value="PRK08381.1"/>
    <property type="match status" value="1"/>
</dbReference>
<evidence type="ECO:0000256" key="2">
    <source>
        <dbReference type="ARBA" id="ARBA00022448"/>
    </source>
</evidence>
<evidence type="ECO:0000256" key="7">
    <source>
        <dbReference type="SAM" id="Phobius"/>
    </source>
</evidence>
<reference evidence="9" key="1">
    <citation type="submission" date="2013-06" db="EMBL/GenBank/DDBJ databases">
        <title>Complete Genome Sequence of Hyperthermophilic Palaeococcus pacificus DY20341T, Isolated from a Deep-Sea Hydrothermal Sediments.</title>
        <authorList>
            <person name="Zeng X."/>
            <person name="Shao Z."/>
        </authorList>
    </citation>
    <scope>NUCLEOTIDE SEQUENCE [LARGE SCALE GENOMIC DNA]</scope>
    <source>
        <strain evidence="9">DY20341</strain>
    </source>
</reference>
<name>A0A075LSC2_9EURY</name>
<keyword evidence="6 7" id="KW-0472">Membrane</keyword>
<dbReference type="AlphaFoldDB" id="A0A075LSC2"/>
<evidence type="ECO:0000256" key="1">
    <source>
        <dbReference type="ARBA" id="ARBA00004651"/>
    </source>
</evidence>
<dbReference type="eggNOG" id="arCOG03120">
    <property type="taxonomic scope" value="Archaea"/>
</dbReference>
<protein>
    <submittedName>
        <fullName evidence="8">Cation:proton antiporter</fullName>
    </submittedName>
</protein>
<comment type="subcellular location">
    <subcellularLocation>
        <location evidence="1">Cell membrane</location>
        <topology evidence="1">Multi-pass membrane protein</topology>
    </subcellularLocation>
</comment>
<proteinExistence type="predicted"/>
<dbReference type="Proteomes" id="UP000027981">
    <property type="component" value="Chromosome"/>
</dbReference>
<dbReference type="HOGENOM" id="CLU_125825_2_2_2"/>
<keyword evidence="9" id="KW-1185">Reference proteome</keyword>
<keyword evidence="3" id="KW-1003">Cell membrane</keyword>
<dbReference type="RefSeq" id="WP_048164443.1">
    <property type="nucleotide sequence ID" value="NZ_CP006019.1"/>
</dbReference>
<evidence type="ECO:0000313" key="8">
    <source>
        <dbReference type="EMBL" id="AIF68852.1"/>
    </source>
</evidence>
<dbReference type="GO" id="GO:0005886">
    <property type="term" value="C:plasma membrane"/>
    <property type="evidence" value="ECO:0007669"/>
    <property type="project" value="UniProtKB-SubCell"/>
</dbReference>
<dbReference type="GO" id="GO:0015385">
    <property type="term" value="F:sodium:proton antiporter activity"/>
    <property type="evidence" value="ECO:0007669"/>
    <property type="project" value="TreeGrafter"/>
</dbReference>
<evidence type="ECO:0000256" key="6">
    <source>
        <dbReference type="ARBA" id="ARBA00023136"/>
    </source>
</evidence>
<sequence>MVKESLLVTPFGWGVLVLMLTSLLLTYRIIRGPTLADRIVGLNTITTKVVVIIAILAVISEEYALIDLSIVLLMVNAVGGLILAKYMEVER</sequence>
<evidence type="ECO:0000313" key="9">
    <source>
        <dbReference type="Proteomes" id="UP000027981"/>
    </source>
</evidence>
<feature type="transmembrane region" description="Helical" evidence="7">
    <location>
        <begin position="6"/>
        <end position="27"/>
    </location>
</feature>
<dbReference type="GeneID" id="24841552"/>
<dbReference type="PANTHER" id="PTHR34702:SF1">
    <property type="entry name" value="NA(+)_H(+) ANTIPORTER SUBUNIT F"/>
    <property type="match status" value="1"/>
</dbReference>
<gene>
    <name evidence="8" type="ORF">PAP_02100</name>
</gene>
<dbReference type="STRING" id="1343739.PAP_02100"/>
<evidence type="ECO:0000256" key="5">
    <source>
        <dbReference type="ARBA" id="ARBA00022989"/>
    </source>
</evidence>
<evidence type="ECO:0000256" key="3">
    <source>
        <dbReference type="ARBA" id="ARBA00022475"/>
    </source>
</evidence>
<dbReference type="EMBL" id="CP006019">
    <property type="protein sequence ID" value="AIF68852.1"/>
    <property type="molecule type" value="Genomic_DNA"/>
</dbReference>
<dbReference type="KEGG" id="ppac:PAP_02100"/>
<dbReference type="Pfam" id="PF04066">
    <property type="entry name" value="MrpF_PhaF"/>
    <property type="match status" value="1"/>
</dbReference>
<reference evidence="8 9" key="2">
    <citation type="journal article" date="2015" name="Genome Announc.">
        <title>Complete Genome Sequence of Hyperthermophilic Piezophilic Archaeon Palaeococcus pacificus DY20341T, Isolated from Deep-Sea Hydrothermal Sediments.</title>
        <authorList>
            <person name="Zeng X."/>
            <person name="Jebbar M."/>
            <person name="Shao Z."/>
        </authorList>
    </citation>
    <scope>NUCLEOTIDE SEQUENCE [LARGE SCALE GENOMIC DNA]</scope>
    <source>
        <strain evidence="8 9">DY20341</strain>
    </source>
</reference>
<evidence type="ECO:0000256" key="4">
    <source>
        <dbReference type="ARBA" id="ARBA00022692"/>
    </source>
</evidence>
<keyword evidence="2" id="KW-0813">Transport</keyword>
<dbReference type="InterPro" id="IPR007208">
    <property type="entry name" value="MrpF/PhaF-like"/>
</dbReference>
<dbReference type="PANTHER" id="PTHR34702">
    <property type="entry name" value="NA(+)/H(+) ANTIPORTER SUBUNIT F1"/>
    <property type="match status" value="1"/>
</dbReference>
<feature type="transmembrane region" description="Helical" evidence="7">
    <location>
        <begin position="65"/>
        <end position="84"/>
    </location>
</feature>
<keyword evidence="5 7" id="KW-1133">Transmembrane helix</keyword>
<keyword evidence="4 7" id="KW-0812">Transmembrane</keyword>
<dbReference type="OrthoDB" id="84883at2157"/>
<accession>A0A075LSC2</accession>
<organism evidence="8 9">
    <name type="scientific">Palaeococcus pacificus DY20341</name>
    <dbReference type="NCBI Taxonomy" id="1343739"/>
    <lineage>
        <taxon>Archaea</taxon>
        <taxon>Methanobacteriati</taxon>
        <taxon>Methanobacteriota</taxon>
        <taxon>Thermococci</taxon>
        <taxon>Thermococcales</taxon>
        <taxon>Thermococcaceae</taxon>
        <taxon>Palaeococcus</taxon>
    </lineage>
</organism>